<sequence length="99" mass="10968">MAENSRRKSGILIIGFMMVLLALAIMVQTSASQTDLFSPAIPSSIDEVNGQLPKQRIPFNHHSCILDDLKKLCLLHSRNPLRFGHCAEDVAAYCMAVKE</sequence>
<feature type="signal peptide" evidence="1">
    <location>
        <begin position="1"/>
        <end position="32"/>
    </location>
</feature>
<protein>
    <recommendedName>
        <fullName evidence="4">Prolamin-like domain-containing protein</fullName>
    </recommendedName>
</protein>
<evidence type="ECO:0000256" key="1">
    <source>
        <dbReference type="SAM" id="SignalP"/>
    </source>
</evidence>
<proteinExistence type="predicted"/>
<feature type="chain" id="PRO_5004929408" description="Prolamin-like domain-containing protein" evidence="1">
    <location>
        <begin position="33"/>
        <end position="99"/>
    </location>
</feature>
<dbReference type="EMBL" id="KE344559">
    <property type="protein sequence ID" value="EXB66988.1"/>
    <property type="molecule type" value="Genomic_DNA"/>
</dbReference>
<keyword evidence="3" id="KW-1185">Reference proteome</keyword>
<evidence type="ECO:0000313" key="2">
    <source>
        <dbReference type="EMBL" id="EXB66988.1"/>
    </source>
</evidence>
<name>W9RBV2_9ROSA</name>
<gene>
    <name evidence="2" type="ORF">L484_004914</name>
</gene>
<evidence type="ECO:0000313" key="3">
    <source>
        <dbReference type="Proteomes" id="UP000030645"/>
    </source>
</evidence>
<dbReference type="Proteomes" id="UP000030645">
    <property type="component" value="Unassembled WGS sequence"/>
</dbReference>
<accession>W9RBV2</accession>
<organism evidence="2 3">
    <name type="scientific">Morus notabilis</name>
    <dbReference type="NCBI Taxonomy" id="981085"/>
    <lineage>
        <taxon>Eukaryota</taxon>
        <taxon>Viridiplantae</taxon>
        <taxon>Streptophyta</taxon>
        <taxon>Embryophyta</taxon>
        <taxon>Tracheophyta</taxon>
        <taxon>Spermatophyta</taxon>
        <taxon>Magnoliopsida</taxon>
        <taxon>eudicotyledons</taxon>
        <taxon>Gunneridae</taxon>
        <taxon>Pentapetalae</taxon>
        <taxon>rosids</taxon>
        <taxon>fabids</taxon>
        <taxon>Rosales</taxon>
        <taxon>Moraceae</taxon>
        <taxon>Moreae</taxon>
        <taxon>Morus</taxon>
    </lineage>
</organism>
<keyword evidence="1" id="KW-0732">Signal</keyword>
<evidence type="ECO:0008006" key="4">
    <source>
        <dbReference type="Google" id="ProtNLM"/>
    </source>
</evidence>
<dbReference type="AlphaFoldDB" id="W9RBV2"/>
<reference evidence="3" key="1">
    <citation type="submission" date="2013-01" db="EMBL/GenBank/DDBJ databases">
        <title>Draft Genome Sequence of a Mulberry Tree, Morus notabilis C.K. Schneid.</title>
        <authorList>
            <person name="He N."/>
            <person name="Zhao S."/>
        </authorList>
    </citation>
    <scope>NUCLEOTIDE SEQUENCE</scope>
</reference>